<proteinExistence type="predicted"/>
<dbReference type="EMBL" id="CP001825">
    <property type="protein sequence ID" value="ACZ42480.1"/>
    <property type="molecule type" value="Genomic_DNA"/>
</dbReference>
<protein>
    <submittedName>
        <fullName evidence="1">Uncharacterized protein</fullName>
    </submittedName>
</protein>
<organism evidence="1 2">
    <name type="scientific">Thermobaculum terrenum (strain ATCC BAA-798 / CCMEE 7001 / YNP1)</name>
    <dbReference type="NCBI Taxonomy" id="525904"/>
    <lineage>
        <taxon>Bacteria</taxon>
        <taxon>Bacillati</taxon>
        <taxon>Chloroflexota</taxon>
        <taxon>Chloroflexia</taxon>
        <taxon>Candidatus Thermobaculales</taxon>
        <taxon>Candidatus Thermobaculaceae</taxon>
        <taxon>Thermobaculum</taxon>
    </lineage>
</organism>
<evidence type="ECO:0000313" key="1">
    <source>
        <dbReference type="EMBL" id="ACZ42480.1"/>
    </source>
</evidence>
<sequence length="80" mass="9198">MEEELRDALRHLTPREAVKIKLDPLGCIKMAQAAARGEPTELSPQAVRYLNLLVAYIEQHGPDSVRDLASRWRLEMRRNC</sequence>
<dbReference type="RefSeq" id="WP_012875514.1">
    <property type="nucleotide sequence ID" value="NC_013525.1"/>
</dbReference>
<accession>D1CCG5</accession>
<keyword evidence="2" id="KW-1185">Reference proteome</keyword>
<dbReference type="AlphaFoldDB" id="D1CCG5"/>
<reference evidence="2" key="1">
    <citation type="journal article" date="2010" name="Stand. Genomic Sci.">
        <title>Complete genome sequence of 'Thermobaculum terrenum' type strain (YNP1).</title>
        <authorList>
            <person name="Kiss H."/>
            <person name="Cleland D."/>
            <person name="Lapidus A."/>
            <person name="Lucas S."/>
            <person name="Glavina Del Rio T."/>
            <person name="Nolan M."/>
            <person name="Tice H."/>
            <person name="Han C."/>
            <person name="Goodwin L."/>
            <person name="Pitluck S."/>
            <person name="Liolios K."/>
            <person name="Ivanova N."/>
            <person name="Mavromatis K."/>
            <person name="Ovchinnikova G."/>
            <person name="Pati A."/>
            <person name="Chen A."/>
            <person name="Palaniappan K."/>
            <person name="Land M."/>
            <person name="Hauser L."/>
            <person name="Chang Y."/>
            <person name="Jeffries C."/>
            <person name="Lu M."/>
            <person name="Brettin T."/>
            <person name="Detter J."/>
            <person name="Goker M."/>
            <person name="Tindall B."/>
            <person name="Beck B."/>
            <person name="McDermott T."/>
            <person name="Woyke T."/>
            <person name="Bristow J."/>
            <person name="Eisen J."/>
            <person name="Markowitz V."/>
            <person name="Hugenholtz P."/>
            <person name="Kyrpides N."/>
            <person name="Klenk H."/>
            <person name="Cheng J."/>
        </authorList>
    </citation>
    <scope>NUCLEOTIDE SEQUENCE [LARGE SCALE GENOMIC DNA]</scope>
    <source>
        <strain evidence="2">ATCC BAA-798 / YNP1</strain>
    </source>
</reference>
<evidence type="ECO:0000313" key="2">
    <source>
        <dbReference type="Proteomes" id="UP000000323"/>
    </source>
</evidence>
<dbReference type="KEGG" id="ttr:Tter_1574"/>
<dbReference type="Proteomes" id="UP000000323">
    <property type="component" value="Chromosome 1"/>
</dbReference>
<dbReference type="HOGENOM" id="CLU_2588601_0_0_0"/>
<gene>
    <name evidence="1" type="ordered locus">Tter_1574</name>
</gene>
<name>D1CCG5_THET1</name>